<keyword evidence="3" id="KW-0479">Metal-binding</keyword>
<dbReference type="OrthoDB" id="1933717at2759"/>
<dbReference type="InterPro" id="IPR024607">
    <property type="entry name" value="Sulfatase_CS"/>
</dbReference>
<accession>A0A0L7RJP2</accession>
<organism evidence="10 11">
    <name type="scientific">Habropoda laboriosa</name>
    <dbReference type="NCBI Taxonomy" id="597456"/>
    <lineage>
        <taxon>Eukaryota</taxon>
        <taxon>Metazoa</taxon>
        <taxon>Ecdysozoa</taxon>
        <taxon>Arthropoda</taxon>
        <taxon>Hexapoda</taxon>
        <taxon>Insecta</taxon>
        <taxon>Pterygota</taxon>
        <taxon>Neoptera</taxon>
        <taxon>Endopterygota</taxon>
        <taxon>Hymenoptera</taxon>
        <taxon>Apocrita</taxon>
        <taxon>Aculeata</taxon>
        <taxon>Apoidea</taxon>
        <taxon>Anthophila</taxon>
        <taxon>Apidae</taxon>
        <taxon>Habropoda</taxon>
    </lineage>
</organism>
<dbReference type="SUPFAM" id="SSF53649">
    <property type="entry name" value="Alkaline phosphatase-like"/>
    <property type="match status" value="1"/>
</dbReference>
<dbReference type="SUPFAM" id="SSF51735">
    <property type="entry name" value="NAD(P)-binding Rossmann-fold domains"/>
    <property type="match status" value="1"/>
</dbReference>
<dbReference type="STRING" id="597456.A0A0L7RJP2"/>
<dbReference type="InterPro" id="IPR000917">
    <property type="entry name" value="Sulfatase_N"/>
</dbReference>
<dbReference type="InterPro" id="IPR002347">
    <property type="entry name" value="SDR_fam"/>
</dbReference>
<evidence type="ECO:0000313" key="10">
    <source>
        <dbReference type="EMBL" id="KOC71090.1"/>
    </source>
</evidence>
<keyword evidence="4" id="KW-0378">Hydrolase</keyword>
<keyword evidence="6" id="KW-0560">Oxidoreductase</keyword>
<sequence>MDRWVGKVAIVTGASGGIGAATAKALALHGVKVVGLARRVDKLKEQQAEIGKDKFYVVQCDVRKEQDIVKAFQWAEKEVGGVDILINNAGVAEGKPIIDAESAEEYHKIVDTNLIAPAICAREVTKSIQKRNASGHIININSIAGLYGESLHIPFGMYGPSKYGLRALGTELRHEIILRKLKIKITNISPGAVLTDMIKKLIQLPDSEDTSILKDKDIANAVIYALGTPSTVEIPEITMVPHNAVIGVPQGVTEVTNRFPSVKQEPVLFAESRTSPRGTLNRHFYRHTSLPMCIRRKSQKRSLRLNKVSHLGFNMIVALVAQLLSVLLLTELMVTSVGAIFFSSLFSAPKVNTNFPSPAKLKDENVNFEDNGNRYRQQNKRKPHIVVILADDMGWNDVSFHGSDQIPTPNIDALAYNGVILNSHYVPALCTPSRSALMTGKNPIHLGMQHSVLFPAEPRGLPLSEKLLPEYLKELGYKTHGVGKWHLGYFRKEYTPTYRGFDSHFGYWNGLQDYYTHITQEPDPQFSDFEGFDMRRNLTVAWDTVGKYSTDLFTNEAVRLINEHDTNHPIFLYLAHLAPHKGNHNQLLRAPYEEIAKFSYILDPERRIQAAVLSKLDQSVGEVMEALRNRGMMENSIVVFMSDNGAPTEGFLSNQGSNYPLRGIKDSPWEGGTRGVATIWSPLIKKSKRVSNQMMFVSDWLPTLLSAAGVDRRQLGNIDGFDLWHALVSDKISSRSEIVINIDDLSNYAAIRRGDFKYVIGQTETGSAWVGASGDPLEGISPTYDPYKVLYNDTVSKTNFQEKILSTKKILELRKKAQIECNVRAEDRVPCDPMRAPCLFNIEKDPCEMVNLADRRPVIVAILERVLMKYRVTAIPPSNLDGDPRADPSLWNNTWTSWNEPNPLALAYTNADEFQPYSDPAVAVMSIIFGLFVVGTITLLALKCRKSSLRDLENSENQNGREEVTYATNGNEESFPMSRVIQNIRQNGTLKHKEIN</sequence>
<dbReference type="PRINTS" id="PR00080">
    <property type="entry name" value="SDRFAMILY"/>
</dbReference>
<dbReference type="Gene3D" id="3.40.720.10">
    <property type="entry name" value="Alkaline Phosphatase, subunit A"/>
    <property type="match status" value="1"/>
</dbReference>
<dbReference type="PRINTS" id="PR00081">
    <property type="entry name" value="GDHRDH"/>
</dbReference>
<dbReference type="Pfam" id="PF00884">
    <property type="entry name" value="Sulfatase"/>
    <property type="match status" value="1"/>
</dbReference>
<feature type="transmembrane region" description="Helical" evidence="8">
    <location>
        <begin position="921"/>
        <end position="942"/>
    </location>
</feature>
<evidence type="ECO:0000256" key="4">
    <source>
        <dbReference type="ARBA" id="ARBA00022801"/>
    </source>
</evidence>
<dbReference type="CDD" id="cd16029">
    <property type="entry name" value="4-S"/>
    <property type="match status" value="1"/>
</dbReference>
<proteinExistence type="inferred from homology"/>
<reference evidence="10 11" key="1">
    <citation type="submission" date="2015-07" db="EMBL/GenBank/DDBJ databases">
        <title>The genome of Habropoda laboriosa.</title>
        <authorList>
            <person name="Pan H."/>
            <person name="Kapheim K."/>
        </authorList>
    </citation>
    <scope>NUCLEOTIDE SEQUENCE [LARGE SCALE GENOMIC DNA]</scope>
    <source>
        <strain evidence="10">0110345459</strain>
    </source>
</reference>
<keyword evidence="7" id="KW-0325">Glycoprotein</keyword>
<keyword evidence="11" id="KW-1185">Reference proteome</keyword>
<dbReference type="PANTHER" id="PTHR10342">
    <property type="entry name" value="ARYLSULFATASE"/>
    <property type="match status" value="1"/>
</dbReference>
<evidence type="ECO:0000256" key="3">
    <source>
        <dbReference type="ARBA" id="ARBA00022723"/>
    </source>
</evidence>
<dbReference type="PROSITE" id="PS00523">
    <property type="entry name" value="SULFATASE_1"/>
    <property type="match status" value="1"/>
</dbReference>
<dbReference type="InterPro" id="IPR036291">
    <property type="entry name" value="NAD(P)-bd_dom_sf"/>
</dbReference>
<keyword evidence="8" id="KW-1133">Transmembrane helix</keyword>
<dbReference type="Gene3D" id="3.30.1120.10">
    <property type="match status" value="1"/>
</dbReference>
<keyword evidence="8" id="KW-0812">Transmembrane</keyword>
<keyword evidence="5" id="KW-0106">Calcium</keyword>
<dbReference type="Pfam" id="PF00106">
    <property type="entry name" value="adh_short"/>
    <property type="match status" value="1"/>
</dbReference>
<dbReference type="EMBL" id="KQ414579">
    <property type="protein sequence ID" value="KOC71090.1"/>
    <property type="molecule type" value="Genomic_DNA"/>
</dbReference>
<evidence type="ECO:0000259" key="9">
    <source>
        <dbReference type="Pfam" id="PF00884"/>
    </source>
</evidence>
<protein>
    <submittedName>
        <fullName evidence="10">Arylsulfatase I</fullName>
    </submittedName>
</protein>
<name>A0A0L7RJP2_9HYME</name>
<dbReference type="FunFam" id="3.40.50.720:FF:000047">
    <property type="entry name" value="NADP-dependent L-serine/L-allo-threonine dehydrogenase"/>
    <property type="match status" value="1"/>
</dbReference>
<evidence type="ECO:0000256" key="7">
    <source>
        <dbReference type="ARBA" id="ARBA00023180"/>
    </source>
</evidence>
<evidence type="ECO:0000256" key="6">
    <source>
        <dbReference type="ARBA" id="ARBA00023002"/>
    </source>
</evidence>
<comment type="cofactor">
    <cofactor evidence="1">
        <name>Ca(2+)</name>
        <dbReference type="ChEBI" id="CHEBI:29108"/>
    </cofactor>
</comment>
<evidence type="ECO:0000256" key="5">
    <source>
        <dbReference type="ARBA" id="ARBA00022837"/>
    </source>
</evidence>
<dbReference type="GO" id="GO:0046872">
    <property type="term" value="F:metal ion binding"/>
    <property type="evidence" value="ECO:0007669"/>
    <property type="project" value="UniProtKB-KW"/>
</dbReference>
<evidence type="ECO:0000256" key="1">
    <source>
        <dbReference type="ARBA" id="ARBA00001913"/>
    </source>
</evidence>
<dbReference type="PANTHER" id="PTHR10342:SF264">
    <property type="entry name" value="MIP05773P-RELATED"/>
    <property type="match status" value="1"/>
</dbReference>
<evidence type="ECO:0000256" key="2">
    <source>
        <dbReference type="ARBA" id="ARBA00008779"/>
    </source>
</evidence>
<feature type="domain" description="Sulfatase N-terminal" evidence="9">
    <location>
        <begin position="383"/>
        <end position="710"/>
    </location>
</feature>
<dbReference type="InterPro" id="IPR047115">
    <property type="entry name" value="ARSB"/>
</dbReference>
<dbReference type="GO" id="GO:0008484">
    <property type="term" value="F:sulfuric ester hydrolase activity"/>
    <property type="evidence" value="ECO:0007669"/>
    <property type="project" value="InterPro"/>
</dbReference>
<evidence type="ECO:0000313" key="11">
    <source>
        <dbReference type="Proteomes" id="UP000053825"/>
    </source>
</evidence>
<gene>
    <name evidence="10" type="ORF">WH47_01733</name>
</gene>
<dbReference type="GO" id="GO:0016616">
    <property type="term" value="F:oxidoreductase activity, acting on the CH-OH group of donors, NAD or NADP as acceptor"/>
    <property type="evidence" value="ECO:0007669"/>
    <property type="project" value="UniProtKB-ARBA"/>
</dbReference>
<comment type="similarity">
    <text evidence="2">Belongs to the sulfatase family.</text>
</comment>
<keyword evidence="8" id="KW-0472">Membrane</keyword>
<dbReference type="InterPro" id="IPR017850">
    <property type="entry name" value="Alkaline_phosphatase_core_sf"/>
</dbReference>
<dbReference type="AlphaFoldDB" id="A0A0L7RJP2"/>
<dbReference type="Gene3D" id="3.40.50.720">
    <property type="entry name" value="NAD(P)-binding Rossmann-like Domain"/>
    <property type="match status" value="1"/>
</dbReference>
<dbReference type="PROSITE" id="PS00149">
    <property type="entry name" value="SULFATASE_2"/>
    <property type="match status" value="1"/>
</dbReference>
<dbReference type="Proteomes" id="UP000053825">
    <property type="component" value="Unassembled WGS sequence"/>
</dbReference>
<evidence type="ECO:0000256" key="8">
    <source>
        <dbReference type="SAM" id="Phobius"/>
    </source>
</evidence>